<reference evidence="1 2" key="1">
    <citation type="submission" date="2019-01" db="EMBL/GenBank/DDBJ databases">
        <title>Draft genome sequences of three monokaryotic isolates of the white-rot basidiomycete fungus Dichomitus squalens.</title>
        <authorList>
            <consortium name="DOE Joint Genome Institute"/>
            <person name="Lopez S.C."/>
            <person name="Andreopoulos B."/>
            <person name="Pangilinan J."/>
            <person name="Lipzen A."/>
            <person name="Riley R."/>
            <person name="Ahrendt S."/>
            <person name="Ng V."/>
            <person name="Barry K."/>
            <person name="Daum C."/>
            <person name="Grigoriev I.V."/>
            <person name="Hilden K.S."/>
            <person name="Makela M.R."/>
            <person name="de Vries R.P."/>
        </authorList>
    </citation>
    <scope>NUCLEOTIDE SEQUENCE [LARGE SCALE GENOMIC DNA]</scope>
    <source>
        <strain evidence="1 2">CBS 464.89</strain>
    </source>
</reference>
<sequence>MLPSVPELLEILLRDILGRGEEETHVMRLIPPSWPETLGTILPEQRRPYTVFLLFVVLSRPHVLRPPLRPNADCRNDYCQLICFLKRGPEYHNARGGGSAIGMGAGRGALEIDVQLDRVYKVAREARKESILHRYIVVVGSTQGLYDRIVNVNSSTSPA</sequence>
<gene>
    <name evidence="1" type="ORF">BD310DRAFT_687385</name>
</gene>
<organism evidence="1 2">
    <name type="scientific">Dichomitus squalens</name>
    <dbReference type="NCBI Taxonomy" id="114155"/>
    <lineage>
        <taxon>Eukaryota</taxon>
        <taxon>Fungi</taxon>
        <taxon>Dikarya</taxon>
        <taxon>Basidiomycota</taxon>
        <taxon>Agaricomycotina</taxon>
        <taxon>Agaricomycetes</taxon>
        <taxon>Polyporales</taxon>
        <taxon>Polyporaceae</taxon>
        <taxon>Dichomitus</taxon>
    </lineage>
</organism>
<evidence type="ECO:0000313" key="2">
    <source>
        <dbReference type="Proteomes" id="UP000292082"/>
    </source>
</evidence>
<dbReference type="Proteomes" id="UP000292082">
    <property type="component" value="Unassembled WGS sequence"/>
</dbReference>
<name>A0A4Q9PMP0_9APHY</name>
<dbReference type="AlphaFoldDB" id="A0A4Q9PMP0"/>
<protein>
    <submittedName>
        <fullName evidence="1">Uncharacterized protein</fullName>
    </submittedName>
</protein>
<accession>A0A4Q9PMP0</accession>
<dbReference type="EMBL" id="ML145169">
    <property type="protein sequence ID" value="TBU55404.1"/>
    <property type="molecule type" value="Genomic_DNA"/>
</dbReference>
<keyword evidence="2" id="KW-1185">Reference proteome</keyword>
<proteinExistence type="predicted"/>
<evidence type="ECO:0000313" key="1">
    <source>
        <dbReference type="EMBL" id="TBU55404.1"/>
    </source>
</evidence>